<sequence length="903" mass="103561">MPPRRDSSPERDYRPRRQSAQRRSRNSSAVRDSDDDRAGRDPRRRSRRPDPGTSVPPITRGGGETRGESSSRSSATLSAAALAQLNKQNAKRKASPKKEVKKALERGLDAQSERDVAWEREQEKERERMREARRQSRMQREKEREREQQEKERERERERVRERDRERERERGRERERERARAKPPRAAAVESEDEYRYPTSRRPRGSRDTSRDGRPPSSKPIMVPPDSDDEYQYLTARKRDERARKRASTMESDDEYQRLTPHKRTDSDDKGYRVVDARPDKPKSYERLRPDNRRREDTSRLRVASGPLLEQGIRARNVSGGMLETGGFMARFQNLRGGHGGPSMSSSSGYDTVDKMSDEIGSSPPKRKRKKLWIAVGIGVVIIIIIIIIAVTVSQKKSDNEGDKGSDDTPSQGLGDISPDDIPADAPTWLNPFKWADTTDFNLTYTAQTVGDLPVMGLFSKWDDSKAANDRVPALNKAWGDYSKRPARGVNVGGWLSLEPFITPSLFAYDLRLGIVDEYTLCTHLGSRCESVFEKHYATFVTEQTFKEIADAGLDHVRIPFSYWAVQTYDGDPYVFRTSWRYLLRAIEWCRKYGLRVNLDLHGLPGSQNGWNHSGRQGYIGWLNGTDGDLNAKRSLEIHDRLSKFFAQDRYKNIISHYGLANEPKMTYLSVDAVLQWIEDAYAMVRNNGIKDAIVVFGDGFRGLDNWQGELQDLGDGAALDVHQYVIFNTNQIIYKHYDKVKFACEGWTDQTELSMDRSRGYGPTLVAEWSQADTDCAKHLTNVGWGNRWTGTLVTGSEGGDVLTPRCPYKDRRCDCIAANAPPDQWSDDYKIFLKMFAEAQMYSFEKGWGWFYWVWDTEDAYQWSYKKGLDAGVLPKKAYEREFNCDISKIPSFENLSEAY</sequence>
<evidence type="ECO:0000256" key="12">
    <source>
        <dbReference type="ARBA" id="ARBA00036824"/>
    </source>
</evidence>
<dbReference type="AlphaFoldDB" id="A0AAN6NZR4"/>
<comment type="subcellular location">
    <subcellularLocation>
        <location evidence="1">Cell membrane</location>
        <topology evidence="1">Single-pass type II membrane protein</topology>
    </subcellularLocation>
</comment>
<dbReference type="EMBL" id="MU859081">
    <property type="protein sequence ID" value="KAK3955075.1"/>
    <property type="molecule type" value="Genomic_DNA"/>
</dbReference>
<keyword evidence="8 17" id="KW-0472">Membrane</keyword>
<reference evidence="19" key="1">
    <citation type="journal article" date="2023" name="Mol. Phylogenet. Evol.">
        <title>Genome-scale phylogeny and comparative genomics of the fungal order Sordariales.</title>
        <authorList>
            <person name="Hensen N."/>
            <person name="Bonometti L."/>
            <person name="Westerberg I."/>
            <person name="Brannstrom I.O."/>
            <person name="Guillou S."/>
            <person name="Cros-Aarteil S."/>
            <person name="Calhoun S."/>
            <person name="Haridas S."/>
            <person name="Kuo A."/>
            <person name="Mondo S."/>
            <person name="Pangilinan J."/>
            <person name="Riley R."/>
            <person name="LaButti K."/>
            <person name="Andreopoulos B."/>
            <person name="Lipzen A."/>
            <person name="Chen C."/>
            <person name="Yan M."/>
            <person name="Daum C."/>
            <person name="Ng V."/>
            <person name="Clum A."/>
            <person name="Steindorff A."/>
            <person name="Ohm R.A."/>
            <person name="Martin F."/>
            <person name="Silar P."/>
            <person name="Natvig D.O."/>
            <person name="Lalanne C."/>
            <person name="Gautier V."/>
            <person name="Ament-Velasquez S.L."/>
            <person name="Kruys A."/>
            <person name="Hutchinson M.I."/>
            <person name="Powell A.J."/>
            <person name="Barry K."/>
            <person name="Miller A.N."/>
            <person name="Grigoriev I.V."/>
            <person name="Debuchy R."/>
            <person name="Gladieux P."/>
            <person name="Hiltunen Thoren M."/>
            <person name="Johannesson H."/>
        </authorList>
    </citation>
    <scope>NUCLEOTIDE SEQUENCE</scope>
    <source>
        <strain evidence="19">CBS 626.80</strain>
    </source>
</reference>
<evidence type="ECO:0000313" key="19">
    <source>
        <dbReference type="EMBL" id="KAK3955075.1"/>
    </source>
</evidence>
<keyword evidence="5 19" id="KW-0378">Hydrolase</keyword>
<dbReference type="SUPFAM" id="SSF51445">
    <property type="entry name" value="(Trans)glycosidases"/>
    <property type="match status" value="1"/>
</dbReference>
<keyword evidence="10" id="KW-0326">Glycosidase</keyword>
<evidence type="ECO:0000256" key="9">
    <source>
        <dbReference type="ARBA" id="ARBA00023180"/>
    </source>
</evidence>
<dbReference type="Gene3D" id="3.20.20.80">
    <property type="entry name" value="Glycosidases"/>
    <property type="match status" value="1"/>
</dbReference>
<gene>
    <name evidence="19" type="ORF">QBC32DRAFT_334584</name>
</gene>
<dbReference type="InterPro" id="IPR017853">
    <property type="entry name" value="GH"/>
</dbReference>
<keyword evidence="7 17" id="KW-1133">Transmembrane helix</keyword>
<evidence type="ECO:0000256" key="8">
    <source>
        <dbReference type="ARBA" id="ARBA00023136"/>
    </source>
</evidence>
<evidence type="ECO:0000256" key="6">
    <source>
        <dbReference type="ARBA" id="ARBA00022968"/>
    </source>
</evidence>
<evidence type="ECO:0000256" key="7">
    <source>
        <dbReference type="ARBA" id="ARBA00022989"/>
    </source>
</evidence>
<keyword evidence="11" id="KW-0961">Cell wall biogenesis/degradation</keyword>
<dbReference type="FunFam" id="3.20.20.80:FF:000033">
    <property type="entry name" value="Glucan 1,3-beta-glucosidase A"/>
    <property type="match status" value="1"/>
</dbReference>
<evidence type="ECO:0000256" key="1">
    <source>
        <dbReference type="ARBA" id="ARBA00004401"/>
    </source>
</evidence>
<keyword evidence="4 17" id="KW-0812">Transmembrane</keyword>
<feature type="compositionally biased region" description="Basic and acidic residues" evidence="16">
    <location>
        <begin position="1"/>
        <end position="15"/>
    </location>
</feature>
<dbReference type="GO" id="GO:0009986">
    <property type="term" value="C:cell surface"/>
    <property type="evidence" value="ECO:0007669"/>
    <property type="project" value="TreeGrafter"/>
</dbReference>
<evidence type="ECO:0000256" key="10">
    <source>
        <dbReference type="ARBA" id="ARBA00023295"/>
    </source>
</evidence>
<accession>A0AAN6NZR4</accession>
<dbReference type="GO" id="GO:0071555">
    <property type="term" value="P:cell wall organization"/>
    <property type="evidence" value="ECO:0007669"/>
    <property type="project" value="UniProtKB-KW"/>
</dbReference>
<feature type="compositionally biased region" description="Basic and acidic residues" evidence="16">
    <location>
        <begin position="264"/>
        <end position="300"/>
    </location>
</feature>
<feature type="domain" description="Glycoside hydrolase family 5" evidence="18">
    <location>
        <begin position="538"/>
        <end position="776"/>
    </location>
</feature>
<evidence type="ECO:0000256" key="3">
    <source>
        <dbReference type="ARBA" id="ARBA00022475"/>
    </source>
</evidence>
<reference evidence="19" key="2">
    <citation type="submission" date="2023-06" db="EMBL/GenBank/DDBJ databases">
        <authorList>
            <consortium name="Lawrence Berkeley National Laboratory"/>
            <person name="Mondo S.J."/>
            <person name="Hensen N."/>
            <person name="Bonometti L."/>
            <person name="Westerberg I."/>
            <person name="Brannstrom I.O."/>
            <person name="Guillou S."/>
            <person name="Cros-Aarteil S."/>
            <person name="Calhoun S."/>
            <person name="Haridas S."/>
            <person name="Kuo A."/>
            <person name="Pangilinan J."/>
            <person name="Riley R."/>
            <person name="Labutti K."/>
            <person name="Andreopoulos B."/>
            <person name="Lipzen A."/>
            <person name="Chen C."/>
            <person name="Yanf M."/>
            <person name="Daum C."/>
            <person name="Ng V."/>
            <person name="Clum A."/>
            <person name="Steindorff A."/>
            <person name="Ohm R."/>
            <person name="Martin F."/>
            <person name="Silar P."/>
            <person name="Natvig D."/>
            <person name="Lalanne C."/>
            <person name="Gautier V."/>
            <person name="Ament-Velasquez S.L."/>
            <person name="Kruys A."/>
            <person name="Hutchinson M.I."/>
            <person name="Powell A.J."/>
            <person name="Barry K."/>
            <person name="Miller A.N."/>
            <person name="Grigoriev I.V."/>
            <person name="Debuchy R."/>
            <person name="Gladieux P."/>
            <person name="Thoren M.H."/>
            <person name="Johannesson H."/>
        </authorList>
    </citation>
    <scope>NUCLEOTIDE SEQUENCE</scope>
    <source>
        <strain evidence="19">CBS 626.80</strain>
    </source>
</reference>
<evidence type="ECO:0000256" key="2">
    <source>
        <dbReference type="ARBA" id="ARBA00005641"/>
    </source>
</evidence>
<protein>
    <recommendedName>
        <fullName evidence="14">glucan 1,3-beta-glucosidase</fullName>
        <ecNumber evidence="14">3.2.1.58</ecNumber>
    </recommendedName>
    <alternativeName>
        <fullName evidence="15">Exo-1,3-beta-glucanase D</fullName>
    </alternativeName>
</protein>
<evidence type="ECO:0000256" key="16">
    <source>
        <dbReference type="SAM" id="MobiDB-lite"/>
    </source>
</evidence>
<comment type="function">
    <text evidence="13">Glucosidase involved in the degradation of cellulosic biomass. Active on lichenan.</text>
</comment>
<dbReference type="Proteomes" id="UP001303222">
    <property type="component" value="Unassembled WGS sequence"/>
</dbReference>
<keyword evidence="9" id="KW-0325">Glycoprotein</keyword>
<comment type="catalytic activity">
    <reaction evidence="12">
        <text>Successive hydrolysis of beta-D-glucose units from the non-reducing ends of (1-&gt;3)-beta-D-glucans, releasing alpha-glucose.</text>
        <dbReference type="EC" id="3.2.1.58"/>
    </reaction>
</comment>
<comment type="caution">
    <text evidence="19">The sequence shown here is derived from an EMBL/GenBank/DDBJ whole genome shotgun (WGS) entry which is preliminary data.</text>
</comment>
<feature type="compositionally biased region" description="Basic residues" evidence="16">
    <location>
        <begin position="16"/>
        <end position="25"/>
    </location>
</feature>
<dbReference type="Pfam" id="PF00150">
    <property type="entry name" value="Cellulase"/>
    <property type="match status" value="1"/>
</dbReference>
<dbReference type="GO" id="GO:0004338">
    <property type="term" value="F:glucan exo-1,3-beta-glucosidase activity"/>
    <property type="evidence" value="ECO:0007669"/>
    <property type="project" value="UniProtKB-EC"/>
</dbReference>
<keyword evidence="20" id="KW-1185">Reference proteome</keyword>
<comment type="similarity">
    <text evidence="2">Belongs to the glycosyl hydrolase 5 (cellulase A) family.</text>
</comment>
<feature type="region of interest" description="Disordered" evidence="16">
    <location>
        <begin position="1"/>
        <end position="300"/>
    </location>
</feature>
<evidence type="ECO:0000313" key="20">
    <source>
        <dbReference type="Proteomes" id="UP001303222"/>
    </source>
</evidence>
<evidence type="ECO:0000256" key="11">
    <source>
        <dbReference type="ARBA" id="ARBA00023316"/>
    </source>
</evidence>
<dbReference type="PANTHER" id="PTHR31297">
    <property type="entry name" value="GLUCAN ENDO-1,6-BETA-GLUCOSIDASE B"/>
    <property type="match status" value="1"/>
</dbReference>
<evidence type="ECO:0000256" key="4">
    <source>
        <dbReference type="ARBA" id="ARBA00022692"/>
    </source>
</evidence>
<keyword evidence="3" id="KW-1003">Cell membrane</keyword>
<evidence type="ECO:0000256" key="15">
    <source>
        <dbReference type="ARBA" id="ARBA00041260"/>
    </source>
</evidence>
<organism evidence="19 20">
    <name type="scientific">Pseudoneurospora amorphoporcata</name>
    <dbReference type="NCBI Taxonomy" id="241081"/>
    <lineage>
        <taxon>Eukaryota</taxon>
        <taxon>Fungi</taxon>
        <taxon>Dikarya</taxon>
        <taxon>Ascomycota</taxon>
        <taxon>Pezizomycotina</taxon>
        <taxon>Sordariomycetes</taxon>
        <taxon>Sordariomycetidae</taxon>
        <taxon>Sordariales</taxon>
        <taxon>Sordariaceae</taxon>
        <taxon>Pseudoneurospora</taxon>
    </lineage>
</organism>
<dbReference type="GO" id="GO:0005886">
    <property type="term" value="C:plasma membrane"/>
    <property type="evidence" value="ECO:0007669"/>
    <property type="project" value="UniProtKB-SubCell"/>
</dbReference>
<name>A0AAN6NZR4_9PEZI</name>
<evidence type="ECO:0000259" key="18">
    <source>
        <dbReference type="Pfam" id="PF00150"/>
    </source>
</evidence>
<evidence type="ECO:0000256" key="14">
    <source>
        <dbReference type="ARBA" id="ARBA00038929"/>
    </source>
</evidence>
<dbReference type="InterPro" id="IPR050386">
    <property type="entry name" value="Glycosyl_hydrolase_5"/>
</dbReference>
<dbReference type="EC" id="3.2.1.58" evidence="14"/>
<evidence type="ECO:0000256" key="5">
    <source>
        <dbReference type="ARBA" id="ARBA00022801"/>
    </source>
</evidence>
<feature type="region of interest" description="Disordered" evidence="16">
    <location>
        <begin position="398"/>
        <end position="422"/>
    </location>
</feature>
<keyword evidence="6" id="KW-0735">Signal-anchor</keyword>
<proteinExistence type="inferred from homology"/>
<evidence type="ECO:0000256" key="17">
    <source>
        <dbReference type="SAM" id="Phobius"/>
    </source>
</evidence>
<feature type="compositionally biased region" description="Low complexity" evidence="16">
    <location>
        <begin position="70"/>
        <end position="88"/>
    </location>
</feature>
<dbReference type="PANTHER" id="PTHR31297:SF34">
    <property type="entry name" value="GLUCAN 1,3-BETA-GLUCOSIDASE 2"/>
    <property type="match status" value="1"/>
</dbReference>
<dbReference type="GO" id="GO:0009251">
    <property type="term" value="P:glucan catabolic process"/>
    <property type="evidence" value="ECO:0007669"/>
    <property type="project" value="TreeGrafter"/>
</dbReference>
<feature type="transmembrane region" description="Helical" evidence="17">
    <location>
        <begin position="373"/>
        <end position="394"/>
    </location>
</feature>
<feature type="compositionally biased region" description="Basic and acidic residues" evidence="16">
    <location>
        <begin position="398"/>
        <end position="408"/>
    </location>
</feature>
<evidence type="ECO:0000256" key="13">
    <source>
        <dbReference type="ARBA" id="ARBA00037126"/>
    </source>
</evidence>
<feature type="compositionally biased region" description="Basic and acidic residues" evidence="16">
    <location>
        <begin position="31"/>
        <end position="41"/>
    </location>
</feature>
<feature type="compositionally biased region" description="Basic and acidic residues" evidence="16">
    <location>
        <begin position="206"/>
        <end position="215"/>
    </location>
</feature>
<dbReference type="GO" id="GO:0005576">
    <property type="term" value="C:extracellular region"/>
    <property type="evidence" value="ECO:0007669"/>
    <property type="project" value="TreeGrafter"/>
</dbReference>
<feature type="compositionally biased region" description="Basic and acidic residues" evidence="16">
    <location>
        <begin position="96"/>
        <end position="181"/>
    </location>
</feature>
<dbReference type="InterPro" id="IPR001547">
    <property type="entry name" value="Glyco_hydro_5"/>
</dbReference>